<dbReference type="AlphaFoldDB" id="A0AAV9VTD0"/>
<dbReference type="Proteomes" id="UP001370758">
    <property type="component" value="Unassembled WGS sequence"/>
</dbReference>
<dbReference type="SMART" id="SM00558">
    <property type="entry name" value="JmjC"/>
    <property type="match status" value="1"/>
</dbReference>
<name>A0AAV9VTD0_9PEZI</name>
<keyword evidence="7 17" id="KW-0489">Methyltransferase</keyword>
<dbReference type="Gene3D" id="2.60.120.650">
    <property type="entry name" value="Cupin"/>
    <property type="match status" value="1"/>
</dbReference>
<comment type="caution">
    <text evidence="17">The sequence shown here is derived from an EMBL/GenBank/DDBJ whole genome shotgun (WGS) entry which is preliminary data.</text>
</comment>
<reference evidence="17 18" key="1">
    <citation type="submission" date="2023-08" db="EMBL/GenBank/DDBJ databases">
        <authorList>
            <person name="Palmer J.M."/>
        </authorList>
    </citation>
    <scope>NUCLEOTIDE SEQUENCE [LARGE SCALE GENOMIC DNA]</scope>
    <source>
        <strain evidence="17 18">TWF481</strain>
    </source>
</reference>
<evidence type="ECO:0000259" key="16">
    <source>
        <dbReference type="PROSITE" id="PS51184"/>
    </source>
</evidence>
<dbReference type="PANTHER" id="PTHR46529:SF1">
    <property type="entry name" value="TRNA WYBUTOSINE-SYNTHESIZING PROTEIN 4"/>
    <property type="match status" value="1"/>
</dbReference>
<dbReference type="SUPFAM" id="SSF51197">
    <property type="entry name" value="Clavaminate synthase-like"/>
    <property type="match status" value="1"/>
</dbReference>
<dbReference type="EMBL" id="JAVHJL010000013">
    <property type="protein sequence ID" value="KAK6495472.1"/>
    <property type="molecule type" value="Genomic_DNA"/>
</dbReference>
<accession>A0AAV9VTD0</accession>
<keyword evidence="18" id="KW-1185">Reference proteome</keyword>
<dbReference type="InterPro" id="IPR003347">
    <property type="entry name" value="JmjC_dom"/>
</dbReference>
<comment type="similarity">
    <text evidence="3">Belongs to the methyltransferase superfamily. LCMT family.</text>
</comment>
<evidence type="ECO:0000256" key="12">
    <source>
        <dbReference type="ARBA" id="ARBA00029750"/>
    </source>
</evidence>
<dbReference type="Gene3D" id="3.40.50.150">
    <property type="entry name" value="Vaccinia Virus protein VP39"/>
    <property type="match status" value="1"/>
</dbReference>
<evidence type="ECO:0000256" key="15">
    <source>
        <dbReference type="ARBA" id="ARBA00049250"/>
    </source>
</evidence>
<dbReference type="Gene3D" id="6.10.140.1470">
    <property type="match status" value="1"/>
</dbReference>
<comment type="catalytic activity">
    <reaction evidence="1">
        <text>7-[(3S)-3-amino-3-carboxypropyl]wyosine(37) in tRNA(Phe) + S-adenosyl-L-methionine = 7-[(3S)-(3-amino-3-methoxycarbonyl)propyl]wyosine(37) in tRNA(Phe) + S-adenosyl-L-homocysteine</text>
        <dbReference type="Rhea" id="RHEA:36903"/>
        <dbReference type="Rhea" id="RHEA-COMP:10379"/>
        <dbReference type="Rhea" id="RHEA-COMP:11844"/>
        <dbReference type="ChEBI" id="CHEBI:57856"/>
        <dbReference type="ChEBI" id="CHEBI:59789"/>
        <dbReference type="ChEBI" id="CHEBI:73543"/>
        <dbReference type="ChEBI" id="CHEBI:74275"/>
        <dbReference type="EC" id="2.1.1.290"/>
    </reaction>
</comment>
<comment type="function">
    <text evidence="11">Probable S-adenosyl-L-methionine-dependent methyltransferase that acts as a component of the wybutosine biosynthesis pathway. Wybutosine is a hyper modified guanosine with a tricyclic base found at the 3'-position adjacent to the anticodon of eukaryotic phenylalanine tRNA. May methylate the carboxyl group of leucine residues to form alpha-leucine ester residues.</text>
</comment>
<evidence type="ECO:0000256" key="13">
    <source>
        <dbReference type="ARBA" id="ARBA00030231"/>
    </source>
</evidence>
<dbReference type="Gene3D" id="2.120.10.80">
    <property type="entry name" value="Kelch-type beta propeller"/>
    <property type="match status" value="1"/>
</dbReference>
<dbReference type="Pfam" id="PF13418">
    <property type="entry name" value="Beta-prop_TYW4"/>
    <property type="match status" value="1"/>
</dbReference>
<dbReference type="InterPro" id="IPR041667">
    <property type="entry name" value="Cupin_8"/>
</dbReference>
<evidence type="ECO:0000313" key="17">
    <source>
        <dbReference type="EMBL" id="KAK6495472.1"/>
    </source>
</evidence>
<dbReference type="Pfam" id="PF04072">
    <property type="entry name" value="LCM"/>
    <property type="match status" value="1"/>
</dbReference>
<dbReference type="SUPFAM" id="SSF117281">
    <property type="entry name" value="Kelch motif"/>
    <property type="match status" value="1"/>
</dbReference>
<protein>
    <recommendedName>
        <fullName evidence="6">tRNA wybutosine-synthesizing protein 4</fullName>
        <ecNumber evidence="5">2.1.1.290</ecNumber>
        <ecNumber evidence="4">2.3.1.231</ecNumber>
    </recommendedName>
    <alternativeName>
        <fullName evidence="13">Leucine carboxyl methyltransferase 2</fullName>
    </alternativeName>
    <alternativeName>
        <fullName evidence="14">tRNA(Phe) (7-(3-amino-3-(methoxycarbonyl)propyl)wyosine(37)-N)-methoxycarbonyltransferase</fullName>
    </alternativeName>
    <alternativeName>
        <fullName evidence="12">tRNA(Phe) (7-(3-amino-3-carboxypropyl)wyosine(37)-O)-methyltransferase</fullName>
    </alternativeName>
</protein>
<dbReference type="EC" id="2.3.1.231" evidence="4"/>
<keyword evidence="9" id="KW-0949">S-adenosyl-L-methionine</keyword>
<dbReference type="Pfam" id="PF13621">
    <property type="entry name" value="Cupin_8"/>
    <property type="match status" value="1"/>
</dbReference>
<dbReference type="InterPro" id="IPR015915">
    <property type="entry name" value="Kelch-typ_b-propeller"/>
</dbReference>
<dbReference type="SUPFAM" id="SSF53335">
    <property type="entry name" value="S-adenosyl-L-methionine-dependent methyltransferases"/>
    <property type="match status" value="1"/>
</dbReference>
<evidence type="ECO:0000256" key="5">
    <source>
        <dbReference type="ARBA" id="ARBA00012779"/>
    </source>
</evidence>
<comment type="pathway">
    <text evidence="2">tRNA modification; wybutosine-tRNA(Phe) biosynthesis.</text>
</comment>
<dbReference type="PROSITE" id="PS51184">
    <property type="entry name" value="JMJC"/>
    <property type="match status" value="1"/>
</dbReference>
<evidence type="ECO:0000256" key="11">
    <source>
        <dbReference type="ARBA" id="ARBA00025588"/>
    </source>
</evidence>
<evidence type="ECO:0000256" key="8">
    <source>
        <dbReference type="ARBA" id="ARBA00022679"/>
    </source>
</evidence>
<dbReference type="InterPro" id="IPR029063">
    <property type="entry name" value="SAM-dependent_MTases_sf"/>
</dbReference>
<dbReference type="GO" id="GO:0031591">
    <property type="term" value="P:wybutosine biosynthetic process"/>
    <property type="evidence" value="ECO:0007669"/>
    <property type="project" value="TreeGrafter"/>
</dbReference>
<organism evidence="17 18">
    <name type="scientific">Arthrobotrys musiformis</name>
    <dbReference type="NCBI Taxonomy" id="47236"/>
    <lineage>
        <taxon>Eukaryota</taxon>
        <taxon>Fungi</taxon>
        <taxon>Dikarya</taxon>
        <taxon>Ascomycota</taxon>
        <taxon>Pezizomycotina</taxon>
        <taxon>Orbiliomycetes</taxon>
        <taxon>Orbiliales</taxon>
        <taxon>Orbiliaceae</taxon>
        <taxon>Arthrobotrys</taxon>
    </lineage>
</organism>
<dbReference type="PANTHER" id="PTHR46529">
    <property type="entry name" value="TRNA WYBUTOSINE-SYNTHESIZING PROTEIN 4"/>
    <property type="match status" value="1"/>
</dbReference>
<keyword evidence="8" id="KW-0808">Transferase</keyword>
<comment type="catalytic activity">
    <reaction evidence="15">
        <text>7-[(3S)-(3-amino-3-methoxycarbonyl)propyl]wyosine(37) in tRNA(Phe) + S-adenosyl-L-methionine + CO2 = wybutosine(37) in tRNA(Phe) + S-adenosyl-L-homocysteine + 2 H(+)</text>
        <dbReference type="Rhea" id="RHEA:37119"/>
        <dbReference type="Rhea" id="RHEA-COMP:11844"/>
        <dbReference type="Rhea" id="RHEA-COMP:11847"/>
        <dbReference type="ChEBI" id="CHEBI:15378"/>
        <dbReference type="ChEBI" id="CHEBI:16526"/>
        <dbReference type="ChEBI" id="CHEBI:57856"/>
        <dbReference type="ChEBI" id="CHEBI:59789"/>
        <dbReference type="ChEBI" id="CHEBI:73544"/>
        <dbReference type="ChEBI" id="CHEBI:74275"/>
        <dbReference type="EC" id="2.3.1.231"/>
    </reaction>
</comment>
<evidence type="ECO:0000313" key="18">
    <source>
        <dbReference type="Proteomes" id="UP001370758"/>
    </source>
</evidence>
<dbReference type="GO" id="GO:0030488">
    <property type="term" value="P:tRNA methylation"/>
    <property type="evidence" value="ECO:0007669"/>
    <property type="project" value="TreeGrafter"/>
</dbReference>
<evidence type="ECO:0000256" key="9">
    <source>
        <dbReference type="ARBA" id="ARBA00022691"/>
    </source>
</evidence>
<sequence length="1038" mass="116270">MEAPILGPSSQRDHTLSTSSTVIPNAVVATNDSSIVSKRSVEKFYVPHRADHLLRYFVPKFQRRSPLINRGYWLRMELVKQTVEDFLGSKTDAPKHLINLGCGFDPLPFHYLRKYPDVNFIDVDYPQSIQRKAEIIQNTPELSELLLDPQHFPHSDNIVISSGNYTAIGIDLSNLREFGKLLEAYCQIEDELLFISEVAITYMPVQDADSLIEWAARFPRAKFALIEQILPAGEKHPFAKTMLSHFRKINSPLQNIGKYPSLSAQVRRFHTSGWSSVVACDFYGAWCNMISAERQSFVESVEPFDEWEDFVSFGQHYFFLYANSKTADNKYLSLSNLEWAGGSRATTQGLIEGGSGKPDVLQIPALTARLEYSKHWQPAFDRRRLGAATKLNENTAVYFGGMDNKARSSVTYIFDEARKKVSQISSSLQPAPRVCHTITKLEGGRMLLVGGRANPKAALADCWLFDGSIWTRVHDLPTGRYRHSATYISIDDQDCVLVFGGKGDGSEVYGTWAIWSEATGWSEVASVGNPPAARFSASMSWFPSMGVGILTGGFRRDGCIISDIVQLSFDGPRSIKHHQWRLSVPDTALLARAGAQIVPTSNTEALLAGGVFGLHCPSVSFPGTFLHLDIPSQKIEPVHTVFSDKNKELWPTLAGCEYVLLNSRLHILGGGITAFSMGSFWNLCTGILEIDQLKPVQLNPKPNEVQSAASITRDISLAEVSTTPGPPRPIQVERYTLAQNTIEIKSAIGRRIPLLFKDLSFGNCTKTWSPEYLKAAVGKSREIIVHQATSSTEKSQLHLNFNFKNFKYQQMNFSAFIDLAFAQKPTTLCYLRSVSRKPTKYTSLFSRDFPELNNDFCLPNELSFIQDSLHSSPLRISSPGIGIWLHYDVCANFLFHIKGEKKLLLFPPEDINLLQFPPGKTTSSIANIFEEIPHGTHPQEIVMHPGDTLFIPPFWLHAVLPLSPCVAINTFFHWFDTTLCSTGKDLYGNKDLACYEESRGILKELMGRFDGLDRDTRRFYIKRLGQELFEIAADIATI</sequence>
<gene>
    <name evidence="17" type="primary">PPM2</name>
    <name evidence="17" type="ORF">TWF481_003489</name>
</gene>
<evidence type="ECO:0000256" key="3">
    <source>
        <dbReference type="ARBA" id="ARBA00010703"/>
    </source>
</evidence>
<evidence type="ECO:0000256" key="1">
    <source>
        <dbReference type="ARBA" id="ARBA00001806"/>
    </source>
</evidence>
<dbReference type="GO" id="GO:0008175">
    <property type="term" value="F:tRNA methyltransferase activity"/>
    <property type="evidence" value="ECO:0007669"/>
    <property type="project" value="TreeGrafter"/>
</dbReference>
<dbReference type="EC" id="2.1.1.290" evidence="5"/>
<feature type="domain" description="JmjC" evidence="16">
    <location>
        <begin position="847"/>
        <end position="989"/>
    </location>
</feature>
<dbReference type="InterPro" id="IPR007213">
    <property type="entry name" value="Ppm1/Ppm2/Tcmp"/>
</dbReference>
<evidence type="ECO:0000256" key="2">
    <source>
        <dbReference type="ARBA" id="ARBA00004797"/>
    </source>
</evidence>
<proteinExistence type="inferred from homology"/>
<evidence type="ECO:0000256" key="6">
    <source>
        <dbReference type="ARBA" id="ARBA00018045"/>
    </source>
</evidence>
<keyword evidence="10" id="KW-0819">tRNA processing</keyword>
<evidence type="ECO:0000256" key="14">
    <source>
        <dbReference type="ARBA" id="ARBA00030847"/>
    </source>
</evidence>
<evidence type="ECO:0000256" key="7">
    <source>
        <dbReference type="ARBA" id="ARBA00022603"/>
    </source>
</evidence>
<evidence type="ECO:0000256" key="10">
    <source>
        <dbReference type="ARBA" id="ARBA00022694"/>
    </source>
</evidence>
<evidence type="ECO:0000256" key="4">
    <source>
        <dbReference type="ARBA" id="ARBA00012155"/>
    </source>
</evidence>